<dbReference type="EMBL" id="QTUA01000001">
    <property type="protein sequence ID" value="REF29838.1"/>
    <property type="molecule type" value="Genomic_DNA"/>
</dbReference>
<dbReference type="SUPFAM" id="SSF55718">
    <property type="entry name" value="SCP-like"/>
    <property type="match status" value="1"/>
</dbReference>
<keyword evidence="3" id="KW-1185">Reference proteome</keyword>
<feature type="domain" description="N-acetyltransferase" evidence="1">
    <location>
        <begin position="11"/>
        <end position="160"/>
    </location>
</feature>
<dbReference type="CDD" id="cd04301">
    <property type="entry name" value="NAT_SF"/>
    <property type="match status" value="1"/>
</dbReference>
<dbReference type="InterPro" id="IPR041380">
    <property type="entry name" value="Acetyltransf_17"/>
</dbReference>
<reference evidence="2 3" key="1">
    <citation type="submission" date="2018-08" db="EMBL/GenBank/DDBJ databases">
        <title>Sequencing the genomes of 1000 actinobacteria strains.</title>
        <authorList>
            <person name="Klenk H.-P."/>
        </authorList>
    </citation>
    <scope>NUCLEOTIDE SEQUENCE [LARGE SCALE GENOMIC DNA]</scope>
    <source>
        <strain evidence="2 3">DSM 22967</strain>
    </source>
</reference>
<sequence length="427" mass="45430">MTENTGITEKITVRQVGADEAETLLAADELIWAASGSEPLDVRLQGVPIRAGFVAERDGEIAGICGSWDLDIAVPDGGSGARLVPTEGLTWVGVHPDHRRRGVLTAMVRHHLEWTAGQGRSLAALKASEAGIYGRFGYGVASTVIRASFGRGTRFEAPAAVGELADATRTTFETATPEQTARLRALVQRCATAGPSGSVVRSEDDIRRHLTDVPEYRVGLEPRRVLWATRDGDDVGFAVLRRTPKWTDGSPHGEVEVFHFGSTDAGARLALARRLVDFDLMGSTINWVPLDDPLVLWSASPRTVTGGLTDSLWIRLVDLPAAVADRGHAVDCDLRVEVRDDVLGANQGVWHWQSVDGAGRLERVDGQPAEPADLSLSINDLGAVWLGGQTLGARAAAGFVTEHRPGAVAALDAALRTAVGPTAAADF</sequence>
<protein>
    <submittedName>
        <fullName evidence="2">Putative acetyltransferase</fullName>
    </submittedName>
</protein>
<evidence type="ECO:0000313" key="2">
    <source>
        <dbReference type="EMBL" id="REF29838.1"/>
    </source>
</evidence>
<dbReference type="Pfam" id="PF13527">
    <property type="entry name" value="Acetyltransf_9"/>
    <property type="match status" value="1"/>
</dbReference>
<dbReference type="InterPro" id="IPR036527">
    <property type="entry name" value="SCP2_sterol-bd_dom_sf"/>
</dbReference>
<dbReference type="RefSeq" id="WP_115921919.1">
    <property type="nucleotide sequence ID" value="NZ_QTUA01000001.1"/>
</dbReference>
<dbReference type="Proteomes" id="UP000256253">
    <property type="component" value="Unassembled WGS sequence"/>
</dbReference>
<dbReference type="PANTHER" id="PTHR37817">
    <property type="entry name" value="N-ACETYLTRANSFERASE EIS"/>
    <property type="match status" value="1"/>
</dbReference>
<dbReference type="Gene3D" id="3.40.630.30">
    <property type="match status" value="2"/>
</dbReference>
<gene>
    <name evidence="2" type="ORF">DFJ65_0814</name>
</gene>
<dbReference type="GO" id="GO:0034069">
    <property type="term" value="F:aminoglycoside N-acetyltransferase activity"/>
    <property type="evidence" value="ECO:0007669"/>
    <property type="project" value="TreeGrafter"/>
</dbReference>
<name>A0A3D9UK64_9MICO</name>
<accession>A0A3D9UK64</accession>
<dbReference type="Pfam" id="PF13530">
    <property type="entry name" value="SCP2_2"/>
    <property type="match status" value="1"/>
</dbReference>
<dbReference type="PROSITE" id="PS51186">
    <property type="entry name" value="GNAT"/>
    <property type="match status" value="1"/>
</dbReference>
<dbReference type="AlphaFoldDB" id="A0A3D9UK64"/>
<dbReference type="PANTHER" id="PTHR37817:SF1">
    <property type="entry name" value="N-ACETYLTRANSFERASE EIS"/>
    <property type="match status" value="1"/>
</dbReference>
<dbReference type="InterPro" id="IPR000182">
    <property type="entry name" value="GNAT_dom"/>
</dbReference>
<dbReference type="SUPFAM" id="SSF55729">
    <property type="entry name" value="Acyl-CoA N-acyltransferases (Nat)"/>
    <property type="match status" value="1"/>
</dbReference>
<proteinExistence type="predicted"/>
<keyword evidence="2" id="KW-0808">Transferase</keyword>
<dbReference type="InterPro" id="IPR016181">
    <property type="entry name" value="Acyl_CoA_acyltransferase"/>
</dbReference>
<dbReference type="InterPro" id="IPR025559">
    <property type="entry name" value="Eis_dom"/>
</dbReference>
<dbReference type="InterPro" id="IPR051554">
    <property type="entry name" value="Acetyltransferase_Eis"/>
</dbReference>
<evidence type="ECO:0000259" key="1">
    <source>
        <dbReference type="PROSITE" id="PS51186"/>
    </source>
</evidence>
<dbReference type="Pfam" id="PF17668">
    <property type="entry name" value="Acetyltransf_17"/>
    <property type="match status" value="1"/>
</dbReference>
<dbReference type="NCBIfam" id="NF002367">
    <property type="entry name" value="PRK01346.1-4"/>
    <property type="match status" value="1"/>
</dbReference>
<dbReference type="GO" id="GO:0030649">
    <property type="term" value="P:aminoglycoside antibiotic catabolic process"/>
    <property type="evidence" value="ECO:0007669"/>
    <property type="project" value="TreeGrafter"/>
</dbReference>
<evidence type="ECO:0000313" key="3">
    <source>
        <dbReference type="Proteomes" id="UP000256253"/>
    </source>
</evidence>
<dbReference type="Gene3D" id="3.30.1050.10">
    <property type="entry name" value="SCP2 sterol-binding domain"/>
    <property type="match status" value="1"/>
</dbReference>
<comment type="caution">
    <text evidence="2">The sequence shown here is derived from an EMBL/GenBank/DDBJ whole genome shotgun (WGS) entry which is preliminary data.</text>
</comment>
<dbReference type="OrthoDB" id="8399956at2"/>
<organism evidence="2 3">
    <name type="scientific">Calidifontibacter indicus</name>
    <dbReference type="NCBI Taxonomy" id="419650"/>
    <lineage>
        <taxon>Bacteria</taxon>
        <taxon>Bacillati</taxon>
        <taxon>Actinomycetota</taxon>
        <taxon>Actinomycetes</taxon>
        <taxon>Micrococcales</taxon>
        <taxon>Dermacoccaceae</taxon>
        <taxon>Calidifontibacter</taxon>
    </lineage>
</organism>